<evidence type="ECO:0000256" key="8">
    <source>
        <dbReference type="ARBA" id="ARBA00023134"/>
    </source>
</evidence>
<dbReference type="InterPro" id="IPR017975">
    <property type="entry name" value="Tubulin_CS"/>
</dbReference>
<dbReference type="InterPro" id="IPR013838">
    <property type="entry name" value="Beta-tubulin_BS"/>
</dbReference>
<keyword evidence="5" id="KW-0963">Cytoplasm</keyword>
<dbReference type="SUPFAM" id="SSF52490">
    <property type="entry name" value="Tubulin nucleotide-binding domain-like"/>
    <property type="match status" value="1"/>
</dbReference>
<evidence type="ECO:0000256" key="4">
    <source>
        <dbReference type="ARBA" id="ARBA00011747"/>
    </source>
</evidence>
<dbReference type="PROSITE" id="PS00228">
    <property type="entry name" value="TUBULIN_B_AUTOREG"/>
    <property type="match status" value="1"/>
</dbReference>
<comment type="function">
    <text evidence="10 11">Tubulin is the major constituent of microtubules, a cylinder consisting of laterally associated linear protofilaments composed of alpha- and beta-tubulin heterodimers. Microtubules grow by the addition of GTP-tubulin dimers to the microtubule end, where a stabilizing cap forms. Below the cap, tubulin dimers are in GDP-bound state, owing to GTPase activity of alpha-tubulin.</text>
</comment>
<evidence type="ECO:0000256" key="5">
    <source>
        <dbReference type="ARBA" id="ARBA00022490"/>
    </source>
</evidence>
<evidence type="ECO:0000256" key="1">
    <source>
        <dbReference type="ARBA" id="ARBA00001946"/>
    </source>
</evidence>
<dbReference type="GO" id="GO:0007052">
    <property type="term" value="P:mitotic spindle organization"/>
    <property type="evidence" value="ECO:0007669"/>
    <property type="project" value="UniProtKB-ARBA"/>
</dbReference>
<dbReference type="PANTHER" id="PTHR11588">
    <property type="entry name" value="TUBULIN"/>
    <property type="match status" value="1"/>
</dbReference>
<dbReference type="PRINTS" id="PR01163">
    <property type="entry name" value="BETATUBULIN"/>
</dbReference>
<evidence type="ECO:0000256" key="11">
    <source>
        <dbReference type="RuleBase" id="RU000352"/>
    </source>
</evidence>
<evidence type="ECO:0000313" key="14">
    <source>
        <dbReference type="EMBL" id="RKP34071.1"/>
    </source>
</evidence>
<evidence type="ECO:0000256" key="7">
    <source>
        <dbReference type="ARBA" id="ARBA00022741"/>
    </source>
</evidence>
<dbReference type="STRING" id="215637.A0A4P9ZN99"/>
<dbReference type="SMART" id="SM00864">
    <property type="entry name" value="Tubulin"/>
    <property type="match status" value="1"/>
</dbReference>
<keyword evidence="9" id="KW-0206">Cytoskeleton</keyword>
<comment type="subunit">
    <text evidence="4 11">Dimer of alpha and beta chains. A typical microtubule is a hollow water-filled tube with an outer diameter of 25 nm and an inner diameter of 15 nM. Alpha-beta heterodimers associate head-to-tail to form protofilaments running lengthwise along the microtubule wall with the beta-tubulin subunit facing the microtubule plus end conferring a structural polarity. Microtubules usually have 13 protofilaments but different protofilament numbers can be found in some organisms and specialized cells.</text>
</comment>
<gene>
    <name evidence="14" type="ORF">BJ085DRAFT_39478</name>
</gene>
<dbReference type="AlphaFoldDB" id="A0A4P9ZN99"/>
<keyword evidence="15" id="KW-1185">Reference proteome</keyword>
<dbReference type="SUPFAM" id="SSF55307">
    <property type="entry name" value="Tubulin C-terminal domain-like"/>
    <property type="match status" value="1"/>
</dbReference>
<dbReference type="GO" id="GO:0003924">
    <property type="term" value="F:GTPase activity"/>
    <property type="evidence" value="ECO:0007669"/>
    <property type="project" value="InterPro"/>
</dbReference>
<reference evidence="15" key="1">
    <citation type="journal article" date="2018" name="Nat. Microbiol.">
        <title>Leveraging single-cell genomics to expand the fungal tree of life.</title>
        <authorList>
            <person name="Ahrendt S.R."/>
            <person name="Quandt C.A."/>
            <person name="Ciobanu D."/>
            <person name="Clum A."/>
            <person name="Salamov A."/>
            <person name="Andreopoulos B."/>
            <person name="Cheng J.F."/>
            <person name="Woyke T."/>
            <person name="Pelin A."/>
            <person name="Henrissat B."/>
            <person name="Reynolds N.K."/>
            <person name="Benny G.L."/>
            <person name="Smith M.E."/>
            <person name="James T.Y."/>
            <person name="Grigoriev I.V."/>
        </authorList>
    </citation>
    <scope>NUCLEOTIDE SEQUENCE [LARGE SCALE GENOMIC DNA]</scope>
    <source>
        <strain evidence="15">RSA 468</strain>
    </source>
</reference>
<dbReference type="GO" id="GO:0005200">
    <property type="term" value="F:structural constituent of cytoskeleton"/>
    <property type="evidence" value="ECO:0007669"/>
    <property type="project" value="InterPro"/>
</dbReference>
<evidence type="ECO:0000259" key="13">
    <source>
        <dbReference type="SMART" id="SM00865"/>
    </source>
</evidence>
<comment type="subcellular location">
    <subcellularLocation>
        <location evidence="2">Cytoplasm</location>
        <location evidence="2">Cytoskeleton</location>
    </subcellularLocation>
</comment>
<feature type="domain" description="Tubulin/FtsZ GTPase" evidence="12">
    <location>
        <begin position="47"/>
        <end position="244"/>
    </location>
</feature>
<dbReference type="FunFam" id="3.30.1330.20:FF:000002">
    <property type="entry name" value="Tubulin beta chain"/>
    <property type="match status" value="1"/>
</dbReference>
<dbReference type="OrthoDB" id="1662883at2759"/>
<dbReference type="GO" id="GO:0097435">
    <property type="term" value="P:supramolecular fiber organization"/>
    <property type="evidence" value="ECO:0007669"/>
    <property type="project" value="UniProtKB-ARBA"/>
</dbReference>
<dbReference type="GO" id="GO:0005874">
    <property type="term" value="C:microtubule"/>
    <property type="evidence" value="ECO:0007669"/>
    <property type="project" value="UniProtKB-KW"/>
</dbReference>
<dbReference type="InterPro" id="IPR018316">
    <property type="entry name" value="Tubulin/FtsZ_2-layer-sand-dom"/>
</dbReference>
<dbReference type="PRINTS" id="PR01161">
    <property type="entry name" value="TUBULIN"/>
</dbReference>
<dbReference type="InterPro" id="IPR023123">
    <property type="entry name" value="Tubulin_C"/>
</dbReference>
<organism evidence="14 15">
    <name type="scientific">Dimargaris cristalligena</name>
    <dbReference type="NCBI Taxonomy" id="215637"/>
    <lineage>
        <taxon>Eukaryota</taxon>
        <taxon>Fungi</taxon>
        <taxon>Fungi incertae sedis</taxon>
        <taxon>Zoopagomycota</taxon>
        <taxon>Kickxellomycotina</taxon>
        <taxon>Dimargaritomycetes</taxon>
        <taxon>Dimargaritales</taxon>
        <taxon>Dimargaritaceae</taxon>
        <taxon>Dimargaris</taxon>
    </lineage>
</organism>
<dbReference type="InterPro" id="IPR000217">
    <property type="entry name" value="Tubulin"/>
</dbReference>
<dbReference type="GO" id="GO:0005525">
    <property type="term" value="F:GTP binding"/>
    <property type="evidence" value="ECO:0007669"/>
    <property type="project" value="UniProtKB-UniRule"/>
</dbReference>
<dbReference type="InterPro" id="IPR003008">
    <property type="entry name" value="Tubulin_FtsZ_GTPase"/>
</dbReference>
<dbReference type="Gene3D" id="1.10.287.600">
    <property type="entry name" value="Helix hairpin bin"/>
    <property type="match status" value="1"/>
</dbReference>
<dbReference type="Gene3D" id="3.30.1330.20">
    <property type="entry name" value="Tubulin/FtsZ, C-terminal domain"/>
    <property type="match status" value="1"/>
</dbReference>
<keyword evidence="6 11" id="KW-0493">Microtubule</keyword>
<name>A0A4P9ZN99_9FUNG</name>
<evidence type="ECO:0000313" key="15">
    <source>
        <dbReference type="Proteomes" id="UP000268162"/>
    </source>
</evidence>
<dbReference type="InterPro" id="IPR002453">
    <property type="entry name" value="Beta_tubulin"/>
</dbReference>
<dbReference type="Proteomes" id="UP000268162">
    <property type="component" value="Unassembled WGS sequence"/>
</dbReference>
<evidence type="ECO:0000256" key="6">
    <source>
        <dbReference type="ARBA" id="ARBA00022701"/>
    </source>
</evidence>
<dbReference type="Pfam" id="PF03953">
    <property type="entry name" value="Tubulin_C"/>
    <property type="match status" value="1"/>
</dbReference>
<dbReference type="InterPro" id="IPR036525">
    <property type="entry name" value="Tubulin/FtsZ_GTPase_sf"/>
</dbReference>
<keyword evidence="7 11" id="KW-0547">Nucleotide-binding</keyword>
<dbReference type="EMBL" id="ML003377">
    <property type="protein sequence ID" value="RKP34071.1"/>
    <property type="molecule type" value="Genomic_DNA"/>
</dbReference>
<dbReference type="SMART" id="SM00865">
    <property type="entry name" value="Tubulin_C"/>
    <property type="match status" value="1"/>
</dbReference>
<evidence type="ECO:0000256" key="3">
    <source>
        <dbReference type="ARBA" id="ARBA00009636"/>
    </source>
</evidence>
<dbReference type="CDD" id="cd02187">
    <property type="entry name" value="beta_tubulin"/>
    <property type="match status" value="1"/>
</dbReference>
<proteinExistence type="inferred from homology"/>
<dbReference type="Gene3D" id="3.40.50.1440">
    <property type="entry name" value="Tubulin/FtsZ, GTPase domain"/>
    <property type="match status" value="1"/>
</dbReference>
<evidence type="ECO:0000256" key="10">
    <source>
        <dbReference type="ARBA" id="ARBA00034296"/>
    </source>
</evidence>
<feature type="domain" description="Tubulin/FtsZ 2-layer sandwich" evidence="13">
    <location>
        <begin position="246"/>
        <end position="383"/>
    </location>
</feature>
<sequence>MREIVHLQTGQCGNQIGNKFWETISSEHGLNNDGIYEGNSDTQLSRLDVYFNEAAGNKYVPRAVLVDLECGTMDAVKSGPLGKLFRPDNFIYGQNGAGNNWAKGHYTEGAELVDQVLDVVRKEVENCDSLQGFQITHSLGGGTGSGMGTLLISKIREEYPDRMMATFSVMPSPKVSDTVVEPYNATLSVHQLVENSDETFCIDNQALYDICMNTLKISSPTYSHLNQLVTSVMSGITTCLRFPGQLNADLRKMAVNLVPFPRLHFFMIGSAPLSASSSQSFRNLTVAELTQQMFDSRNMMAACDPRHGRYLAVTAIYRGKISQREVEDQMVQIQNKNSSFFVEWIPNNVKTAMCDIPPAGLPMSSTFIGNSTAIQELFKRINEQFTAMFRRKAFLHWYTDEGMDEMEFTEAESNMNDLVSEYQQYQDATVDEEVDYEGEYEEGLEHEE</sequence>
<comment type="cofactor">
    <cofactor evidence="1">
        <name>Mg(2+)</name>
        <dbReference type="ChEBI" id="CHEBI:18420"/>
    </cofactor>
</comment>
<dbReference type="FunFam" id="1.10.287.600:FF:000006">
    <property type="entry name" value="Tubulin beta chain"/>
    <property type="match status" value="1"/>
</dbReference>
<dbReference type="FunFam" id="3.40.50.1440:FF:000009">
    <property type="entry name" value="Tubulin beta chain"/>
    <property type="match status" value="1"/>
</dbReference>
<dbReference type="InterPro" id="IPR008280">
    <property type="entry name" value="Tub_FtsZ_C"/>
</dbReference>
<accession>A0A4P9ZN99</accession>
<dbReference type="Pfam" id="PF00091">
    <property type="entry name" value="Tubulin"/>
    <property type="match status" value="1"/>
</dbReference>
<keyword evidence="8 11" id="KW-0342">GTP-binding</keyword>
<dbReference type="InterPro" id="IPR037103">
    <property type="entry name" value="Tubulin/FtsZ-like_C"/>
</dbReference>
<dbReference type="GO" id="GO:0000070">
    <property type="term" value="P:mitotic sister chromatid segregation"/>
    <property type="evidence" value="ECO:0007669"/>
    <property type="project" value="UniProtKB-ARBA"/>
</dbReference>
<evidence type="ECO:0000259" key="12">
    <source>
        <dbReference type="SMART" id="SM00864"/>
    </source>
</evidence>
<dbReference type="PROSITE" id="PS00227">
    <property type="entry name" value="TUBULIN"/>
    <property type="match status" value="1"/>
</dbReference>
<evidence type="ECO:0000256" key="2">
    <source>
        <dbReference type="ARBA" id="ARBA00004245"/>
    </source>
</evidence>
<comment type="similarity">
    <text evidence="3 11">Belongs to the tubulin family.</text>
</comment>
<protein>
    <recommendedName>
        <fullName evidence="11">Tubulin beta chain</fullName>
    </recommendedName>
</protein>
<evidence type="ECO:0000256" key="9">
    <source>
        <dbReference type="ARBA" id="ARBA00023212"/>
    </source>
</evidence>